<dbReference type="RefSeq" id="WP_158351136.1">
    <property type="nucleotide sequence ID" value="NZ_JAHQCX010000005.1"/>
</dbReference>
<accession>A0ABS6K6U6</accession>
<evidence type="ECO:0000259" key="1">
    <source>
        <dbReference type="Pfam" id="PF13452"/>
    </source>
</evidence>
<proteinExistence type="predicted"/>
<dbReference type="PANTHER" id="PTHR43664">
    <property type="entry name" value="MONOAMINE OXIDASE-RELATED"/>
    <property type="match status" value="1"/>
</dbReference>
<dbReference type="Proteomes" id="UP001314681">
    <property type="component" value="Unassembled WGS sequence"/>
</dbReference>
<dbReference type="PANTHER" id="PTHR43664:SF1">
    <property type="entry name" value="BETA-METHYLMALYL-COA DEHYDRATASE"/>
    <property type="match status" value="1"/>
</dbReference>
<dbReference type="EMBL" id="JAHQCX010000005">
    <property type="protein sequence ID" value="MBU9726235.1"/>
    <property type="molecule type" value="Genomic_DNA"/>
</dbReference>
<name>A0ABS6K6U6_9FIRM</name>
<reference evidence="2 3" key="1">
    <citation type="submission" date="2021-06" db="EMBL/GenBank/DDBJ databases">
        <title>Description of novel taxa of the family Lachnospiraceae.</title>
        <authorList>
            <person name="Chaplin A.V."/>
            <person name="Sokolova S.R."/>
            <person name="Pikina A.P."/>
            <person name="Korzhanova M."/>
            <person name="Belova V."/>
            <person name="Korostin D."/>
            <person name="Efimov B.A."/>
        </authorList>
    </citation>
    <scope>NUCLEOTIDE SEQUENCE [LARGE SCALE GENOMIC DNA]</scope>
    <source>
        <strain evidence="2 3">ASD4241</strain>
    </source>
</reference>
<dbReference type="SUPFAM" id="SSF54637">
    <property type="entry name" value="Thioesterase/thiol ester dehydrase-isomerase"/>
    <property type="match status" value="1"/>
</dbReference>
<dbReference type="InterPro" id="IPR052342">
    <property type="entry name" value="MCH/BMMD"/>
</dbReference>
<keyword evidence="3" id="KW-1185">Reference proteome</keyword>
<sequence length="169" mass="19270">MNEFEEMFKDTWFFEDVPLGYSTASPYGRTVREADILNYAGISGEYAPIYIDDEYAKKSRYGGVIAQDMMLFTFTTSIDTNNELTAKMNRAILVSKGTKNWKIYGKAHVGDTIYTKSEIVDKIDNKPTRGVIVTQMSILNQKGEVLQTGEYHLIVAKKCYFEEQFAHKA</sequence>
<protein>
    <submittedName>
        <fullName evidence="2">MaoC family dehydratase N-terminal domain-containing protein</fullName>
    </submittedName>
</protein>
<comment type="caution">
    <text evidence="2">The sequence shown here is derived from an EMBL/GenBank/DDBJ whole genome shotgun (WGS) entry which is preliminary data.</text>
</comment>
<feature type="domain" description="FAS1-like dehydratase" evidence="1">
    <location>
        <begin position="27"/>
        <end position="146"/>
    </location>
</feature>
<evidence type="ECO:0000313" key="3">
    <source>
        <dbReference type="Proteomes" id="UP001314681"/>
    </source>
</evidence>
<dbReference type="Gene3D" id="3.10.129.10">
    <property type="entry name" value="Hotdog Thioesterase"/>
    <property type="match status" value="1"/>
</dbReference>
<dbReference type="InterPro" id="IPR029069">
    <property type="entry name" value="HotDog_dom_sf"/>
</dbReference>
<dbReference type="InterPro" id="IPR039569">
    <property type="entry name" value="FAS1-like_DH_region"/>
</dbReference>
<evidence type="ECO:0000313" key="2">
    <source>
        <dbReference type="EMBL" id="MBU9726235.1"/>
    </source>
</evidence>
<dbReference type="Pfam" id="PF13452">
    <property type="entry name" value="FAS1_DH_region"/>
    <property type="match status" value="1"/>
</dbReference>
<organism evidence="2 3">
    <name type="scientific">Diplocloster modestus</name>
    <dbReference type="NCBI Taxonomy" id="2850322"/>
    <lineage>
        <taxon>Bacteria</taxon>
        <taxon>Bacillati</taxon>
        <taxon>Bacillota</taxon>
        <taxon>Clostridia</taxon>
        <taxon>Lachnospirales</taxon>
        <taxon>Lachnospiraceae</taxon>
        <taxon>Diplocloster</taxon>
    </lineage>
</organism>
<gene>
    <name evidence="2" type="ORF">KTH90_09430</name>
</gene>